<gene>
    <name evidence="5" type="ORF">BJ999_005931</name>
</gene>
<evidence type="ECO:0000259" key="4">
    <source>
        <dbReference type="Pfam" id="PF21761"/>
    </source>
</evidence>
<accession>A0A7Y9GHT8</accession>
<dbReference type="InterPro" id="IPR048666">
    <property type="entry name" value="RedAm-like_C"/>
</dbReference>
<dbReference type="Pfam" id="PF03446">
    <property type="entry name" value="NAD_binding_2"/>
    <property type="match status" value="1"/>
</dbReference>
<keyword evidence="6" id="KW-1185">Reference proteome</keyword>
<protein>
    <submittedName>
        <fullName evidence="5">3-hydroxyisobutyrate dehydrogenase-like beta-hydroxyacid dehydrogenase</fullName>
    </submittedName>
</protein>
<dbReference type="Proteomes" id="UP000591272">
    <property type="component" value="Unassembled WGS sequence"/>
</dbReference>
<dbReference type="InterPro" id="IPR006115">
    <property type="entry name" value="6PGDH_NADP-bd"/>
</dbReference>
<dbReference type="SUPFAM" id="SSF51735">
    <property type="entry name" value="NAD(P)-binding Rossmann-fold domains"/>
    <property type="match status" value="1"/>
</dbReference>
<evidence type="ECO:0000256" key="1">
    <source>
        <dbReference type="ARBA" id="ARBA00009080"/>
    </source>
</evidence>
<reference evidence="5 6" key="1">
    <citation type="submission" date="2020-07" db="EMBL/GenBank/DDBJ databases">
        <title>Sequencing the genomes of 1000 actinobacteria strains.</title>
        <authorList>
            <person name="Klenk H.-P."/>
        </authorList>
    </citation>
    <scope>NUCLEOTIDE SEQUENCE [LARGE SCALE GENOMIC DNA]</scope>
    <source>
        <strain evidence="5 6">DSM 43461</strain>
    </source>
</reference>
<dbReference type="PANTHER" id="PTHR43580:SF2">
    <property type="entry name" value="CYTOKINE-LIKE NUCLEAR FACTOR N-PAC"/>
    <property type="match status" value="1"/>
</dbReference>
<evidence type="ECO:0000259" key="3">
    <source>
        <dbReference type="Pfam" id="PF03446"/>
    </source>
</evidence>
<dbReference type="InterPro" id="IPR013328">
    <property type="entry name" value="6PGD_dom2"/>
</dbReference>
<dbReference type="GO" id="GO:0050661">
    <property type="term" value="F:NADP binding"/>
    <property type="evidence" value="ECO:0007669"/>
    <property type="project" value="InterPro"/>
</dbReference>
<dbReference type="InterPro" id="IPR036291">
    <property type="entry name" value="NAD(P)-bd_dom_sf"/>
</dbReference>
<feature type="domain" description="6-phosphogluconate dehydrogenase NADP-binding" evidence="3">
    <location>
        <begin position="11"/>
        <end position="159"/>
    </location>
</feature>
<name>A0A7Y9GHT8_9ACTN</name>
<evidence type="ECO:0000313" key="6">
    <source>
        <dbReference type="Proteomes" id="UP000591272"/>
    </source>
</evidence>
<keyword evidence="2" id="KW-0560">Oxidoreductase</keyword>
<evidence type="ECO:0000313" key="5">
    <source>
        <dbReference type="EMBL" id="NYE15635.1"/>
    </source>
</evidence>
<dbReference type="EMBL" id="JACCBT010000001">
    <property type="protein sequence ID" value="NYE15635.1"/>
    <property type="molecule type" value="Genomic_DNA"/>
</dbReference>
<feature type="domain" description="NADPH-dependent reductive aminase-like C-terminal" evidence="4">
    <location>
        <begin position="168"/>
        <end position="293"/>
    </location>
</feature>
<dbReference type="InterPro" id="IPR015815">
    <property type="entry name" value="HIBADH-related"/>
</dbReference>
<comment type="caution">
    <text evidence="5">The sequence shown here is derived from an EMBL/GenBank/DDBJ whole genome shotgun (WGS) entry which is preliminary data.</text>
</comment>
<dbReference type="InterPro" id="IPR051265">
    <property type="entry name" value="HIBADH-related_NP60_sf"/>
</dbReference>
<dbReference type="Pfam" id="PF21761">
    <property type="entry name" value="RedAm-like_C"/>
    <property type="match status" value="1"/>
</dbReference>
<dbReference type="Gene3D" id="3.40.50.720">
    <property type="entry name" value="NAD(P)-binding Rossmann-like Domain"/>
    <property type="match status" value="1"/>
</dbReference>
<proteinExistence type="inferred from homology"/>
<organism evidence="5 6">
    <name type="scientific">Actinomadura citrea</name>
    <dbReference type="NCBI Taxonomy" id="46158"/>
    <lineage>
        <taxon>Bacteria</taxon>
        <taxon>Bacillati</taxon>
        <taxon>Actinomycetota</taxon>
        <taxon>Actinomycetes</taxon>
        <taxon>Streptosporangiales</taxon>
        <taxon>Thermomonosporaceae</taxon>
        <taxon>Actinomadura</taxon>
    </lineage>
</organism>
<evidence type="ECO:0000256" key="2">
    <source>
        <dbReference type="ARBA" id="ARBA00023002"/>
    </source>
</evidence>
<dbReference type="GO" id="GO:0016491">
    <property type="term" value="F:oxidoreductase activity"/>
    <property type="evidence" value="ECO:0007669"/>
    <property type="project" value="UniProtKB-KW"/>
</dbReference>
<dbReference type="Gene3D" id="1.10.1040.10">
    <property type="entry name" value="N-(1-d-carboxylethyl)-l-norvaline Dehydrogenase, domain 2"/>
    <property type="match status" value="1"/>
</dbReference>
<dbReference type="PANTHER" id="PTHR43580">
    <property type="entry name" value="OXIDOREDUCTASE GLYR1-RELATED"/>
    <property type="match status" value="1"/>
</dbReference>
<dbReference type="AlphaFoldDB" id="A0A7Y9GHT8"/>
<dbReference type="RefSeq" id="WP_179836293.1">
    <property type="nucleotide sequence ID" value="NZ_BMRD01000004.1"/>
</dbReference>
<dbReference type="PIRSF" id="PIRSF000103">
    <property type="entry name" value="HIBADH"/>
    <property type="match status" value="1"/>
</dbReference>
<sequence>MGSGDGSARVDVAVLGLGEMGAALAGAILDGGHPTTVWNRTAGKGDALVAKGAGRVAGVRKAVAAGRVVVVNVKGNSVARELLETAGDDLRGRVVVNLTDGTSDEVREVAAAVAERGGEYLHGQIMTIAPGVGHPDATVFYGGSADAHERHRAVLRLLSGHAPLVSDDPGVAVLYGMAVHGTMWGLLNGFLHAAAALSDAGVEVGRFLKEAEGPLAALSMFLPSIAEEVDQSRFATPFGALRHHLPSIEDLARESRARGIDDGFPEYSRALVAAAIERGHGDDSYSRLVEHFRGV</sequence>
<comment type="similarity">
    <text evidence="1">Belongs to the HIBADH-related family.</text>
</comment>